<comment type="catalytic activity">
    <reaction evidence="5">
        <text>(1R,6R)-6-hydroxy-2-succinyl-cyclohexa-2,4-diene-1-carboxylate = 2-succinylbenzoate + H2O</text>
        <dbReference type="Rhea" id="RHEA:10196"/>
        <dbReference type="ChEBI" id="CHEBI:15377"/>
        <dbReference type="ChEBI" id="CHEBI:18325"/>
        <dbReference type="ChEBI" id="CHEBI:58689"/>
        <dbReference type="EC" id="4.2.1.113"/>
    </reaction>
</comment>
<dbReference type="GO" id="GO:0009234">
    <property type="term" value="P:menaquinone biosynthetic process"/>
    <property type="evidence" value="ECO:0007669"/>
    <property type="project" value="UniProtKB-UniRule"/>
</dbReference>
<dbReference type="SUPFAM" id="SSF51604">
    <property type="entry name" value="Enolase C-terminal domain-like"/>
    <property type="match status" value="1"/>
</dbReference>
<organism evidence="8 9">
    <name type="scientific">Marichromatium gracile</name>
    <name type="common">Chromatium gracile</name>
    <dbReference type="NCBI Taxonomy" id="1048"/>
    <lineage>
        <taxon>Bacteria</taxon>
        <taxon>Pseudomonadati</taxon>
        <taxon>Pseudomonadota</taxon>
        <taxon>Gammaproteobacteria</taxon>
        <taxon>Chromatiales</taxon>
        <taxon>Chromatiaceae</taxon>
        <taxon>Marichromatium</taxon>
    </lineage>
</organism>
<keyword evidence="4 5" id="KW-0456">Lyase</keyword>
<comment type="function">
    <text evidence="5">Converts 2-succinyl-6-hydroxy-2,4-cyclohexadiene-1-carboxylate (SHCHC) to 2-succinylbenzoate (OSB).</text>
</comment>
<dbReference type="SUPFAM" id="SSF54826">
    <property type="entry name" value="Enolase N-terminal domain-like"/>
    <property type="match status" value="1"/>
</dbReference>
<dbReference type="NCBIfam" id="TIGR01927">
    <property type="entry name" value="menC_gam_Gplu"/>
    <property type="match status" value="1"/>
</dbReference>
<sequence>MSVALRITPYALALARDWTSARGGFAQRRGWLVRASAGGVSGWGDCAPLPAAGTESPDVAETALARVLGAAGALGAEALLDRLEALTLAAPAARHGVESALLDLIARRRGLTLRALLAPEAPARVAVNAVLGALGDDPASALSAAAARGARVFKLKLGVAEPRTERARLRVLARHLPPETRLRLDANGAWDAATAATMIETCRALPVESLEEPLREPDTATLAALQARAPFALALDESLAGPLAGLAPERLGVRRVVLKPAVLGGPRATRALADRARAAGLEVVLTSVVESAAGLWVDAQLAAALAPTQTHGLDTAVWLAEDLGVAPSPREGVIALPDTPGSGFTPFPAQAP</sequence>
<dbReference type="GO" id="GO:0006518">
    <property type="term" value="P:peptide metabolic process"/>
    <property type="evidence" value="ECO:0007669"/>
    <property type="project" value="UniProtKB-ARBA"/>
</dbReference>
<keyword evidence="2 5" id="KW-0460">Magnesium</keyword>
<dbReference type="InterPro" id="IPR036849">
    <property type="entry name" value="Enolase-like_C_sf"/>
</dbReference>
<dbReference type="InterPro" id="IPR013342">
    <property type="entry name" value="Mandelate_racemase_C"/>
</dbReference>
<comment type="pathway">
    <text evidence="5">Quinol/quinone metabolism; menaquinone biosynthesis.</text>
</comment>
<gene>
    <name evidence="5" type="primary">menC</name>
    <name evidence="8" type="ORF">EDC29_103126</name>
</gene>
<dbReference type="PANTHER" id="PTHR48073">
    <property type="entry name" value="O-SUCCINYLBENZOATE SYNTHASE-RELATED"/>
    <property type="match status" value="1"/>
</dbReference>
<protein>
    <recommendedName>
        <fullName evidence="5 6">o-succinylbenzoate synthase</fullName>
        <shortName evidence="5">OSB synthase</shortName>
        <shortName evidence="5">OSBS</shortName>
        <ecNumber evidence="5 6">4.2.1.113</ecNumber>
    </recommendedName>
    <alternativeName>
        <fullName evidence="5">4-(2'-carboxyphenyl)-4-oxybutyric acid synthase</fullName>
    </alternativeName>
    <alternativeName>
        <fullName evidence="5">o-succinylbenzoic acid synthase</fullName>
    </alternativeName>
</protein>
<comment type="caution">
    <text evidence="8">The sequence shown here is derived from an EMBL/GenBank/DDBJ whole genome shotgun (WGS) entry which is preliminary data.</text>
</comment>
<dbReference type="Gene3D" id="3.20.20.120">
    <property type="entry name" value="Enolase-like C-terminal domain"/>
    <property type="match status" value="1"/>
</dbReference>
<dbReference type="Gene3D" id="3.30.390.10">
    <property type="entry name" value="Enolase-like, N-terminal domain"/>
    <property type="match status" value="1"/>
</dbReference>
<evidence type="ECO:0000256" key="5">
    <source>
        <dbReference type="HAMAP-Rule" id="MF_00470"/>
    </source>
</evidence>
<dbReference type="EMBL" id="SMDC01000003">
    <property type="protein sequence ID" value="TCW36932.1"/>
    <property type="molecule type" value="Genomic_DNA"/>
</dbReference>
<dbReference type="InterPro" id="IPR010196">
    <property type="entry name" value="OSB_synthase_MenC1"/>
</dbReference>
<keyword evidence="5" id="KW-0474">Menaquinone biosynthesis</keyword>
<evidence type="ECO:0000256" key="2">
    <source>
        <dbReference type="ARBA" id="ARBA00022842"/>
    </source>
</evidence>
<evidence type="ECO:0000256" key="6">
    <source>
        <dbReference type="NCBIfam" id="TIGR01927"/>
    </source>
</evidence>
<dbReference type="UniPathway" id="UPA01057">
    <property type="reaction ID" value="UER00165"/>
</dbReference>
<dbReference type="EC" id="4.2.1.113" evidence="5 6"/>
<dbReference type="GO" id="GO:0000287">
    <property type="term" value="F:magnesium ion binding"/>
    <property type="evidence" value="ECO:0007669"/>
    <property type="project" value="UniProtKB-UniRule"/>
</dbReference>
<reference evidence="8 9" key="1">
    <citation type="submission" date="2019-03" db="EMBL/GenBank/DDBJ databases">
        <title>Genomic Encyclopedia of Type Strains, Phase IV (KMG-IV): sequencing the most valuable type-strain genomes for metagenomic binning, comparative biology and taxonomic classification.</title>
        <authorList>
            <person name="Goeker M."/>
        </authorList>
    </citation>
    <scope>NUCLEOTIDE SEQUENCE [LARGE SCALE GENOMIC DNA]</scope>
    <source>
        <strain evidence="8 9">DSM 203</strain>
    </source>
</reference>
<dbReference type="InterPro" id="IPR029017">
    <property type="entry name" value="Enolase-like_N"/>
</dbReference>
<feature type="active site" description="Proton acceptor" evidence="5">
    <location>
        <position position="259"/>
    </location>
</feature>
<proteinExistence type="inferred from homology"/>
<name>A0A4R4ACX0_MARGR</name>
<dbReference type="Pfam" id="PF02746">
    <property type="entry name" value="MR_MLE_N"/>
    <property type="match status" value="1"/>
</dbReference>
<dbReference type="SFLD" id="SFLDF00009">
    <property type="entry name" value="o-succinylbenzoate_synthase"/>
    <property type="match status" value="1"/>
</dbReference>
<accession>A0A4R4ACX0</accession>
<evidence type="ECO:0000256" key="3">
    <source>
        <dbReference type="ARBA" id="ARBA00023235"/>
    </source>
</evidence>
<evidence type="ECO:0000313" key="8">
    <source>
        <dbReference type="EMBL" id="TCW36932.1"/>
    </source>
</evidence>
<dbReference type="PANTHER" id="PTHR48073:SF2">
    <property type="entry name" value="O-SUCCINYLBENZOATE SYNTHASE"/>
    <property type="match status" value="1"/>
</dbReference>
<dbReference type="AlphaFoldDB" id="A0A4R4ACX0"/>
<feature type="binding site" evidence="5">
    <location>
        <position position="236"/>
    </location>
    <ligand>
        <name>Mg(2+)</name>
        <dbReference type="ChEBI" id="CHEBI:18420"/>
    </ligand>
</feature>
<dbReference type="SMART" id="SM00922">
    <property type="entry name" value="MR_MLE"/>
    <property type="match status" value="1"/>
</dbReference>
<comment type="similarity">
    <text evidence="5">Belongs to the mandelate racemase/muconate lactonizing enzyme family. MenC type 1 subfamily.</text>
</comment>
<evidence type="ECO:0000256" key="4">
    <source>
        <dbReference type="ARBA" id="ARBA00023239"/>
    </source>
</evidence>
<evidence type="ECO:0000256" key="1">
    <source>
        <dbReference type="ARBA" id="ARBA00022723"/>
    </source>
</evidence>
<dbReference type="Proteomes" id="UP000295247">
    <property type="component" value="Unassembled WGS sequence"/>
</dbReference>
<comment type="pathway">
    <text evidence="5">Quinol/quinone metabolism; 1,4-dihydroxy-2-naphthoate biosynthesis; 1,4-dihydroxy-2-naphthoate from chorismate: step 4/7.</text>
</comment>
<dbReference type="HAMAP" id="MF_00470">
    <property type="entry name" value="MenC_1"/>
    <property type="match status" value="1"/>
</dbReference>
<keyword evidence="3" id="KW-0413">Isomerase</keyword>
<feature type="domain" description="Mandelate racemase/muconate lactonizing enzyme C-terminal" evidence="7">
    <location>
        <begin position="134"/>
        <end position="232"/>
    </location>
</feature>
<dbReference type="InterPro" id="IPR013341">
    <property type="entry name" value="Mandelate_racemase_N_dom"/>
</dbReference>
<dbReference type="Pfam" id="PF13378">
    <property type="entry name" value="MR_MLE_C"/>
    <property type="match status" value="1"/>
</dbReference>
<feature type="binding site" evidence="5">
    <location>
        <position position="211"/>
    </location>
    <ligand>
        <name>Mg(2+)</name>
        <dbReference type="ChEBI" id="CHEBI:18420"/>
    </ligand>
</feature>
<dbReference type="SFLD" id="SFLDS00001">
    <property type="entry name" value="Enolase"/>
    <property type="match status" value="1"/>
</dbReference>
<comment type="cofactor">
    <cofactor evidence="5">
        <name>a divalent metal cation</name>
        <dbReference type="ChEBI" id="CHEBI:60240"/>
    </cofactor>
</comment>
<dbReference type="GO" id="GO:0043748">
    <property type="term" value="F:O-succinylbenzoate synthase activity"/>
    <property type="evidence" value="ECO:0007669"/>
    <property type="project" value="UniProtKB-EC"/>
</dbReference>
<feature type="binding site" evidence="5">
    <location>
        <position position="185"/>
    </location>
    <ligand>
        <name>Mg(2+)</name>
        <dbReference type="ChEBI" id="CHEBI:18420"/>
    </ligand>
</feature>
<evidence type="ECO:0000313" key="9">
    <source>
        <dbReference type="Proteomes" id="UP000295247"/>
    </source>
</evidence>
<evidence type="ECO:0000259" key="7">
    <source>
        <dbReference type="SMART" id="SM00922"/>
    </source>
</evidence>
<dbReference type="RefSeq" id="WP_132229023.1">
    <property type="nucleotide sequence ID" value="NZ_NRRH01000031.1"/>
</dbReference>
<keyword evidence="1 5" id="KW-0479">Metal-binding</keyword>
<dbReference type="GO" id="GO:0016854">
    <property type="term" value="F:racemase and epimerase activity"/>
    <property type="evidence" value="ECO:0007669"/>
    <property type="project" value="UniProtKB-ARBA"/>
</dbReference>
<dbReference type="SFLD" id="SFLDG00180">
    <property type="entry name" value="muconate_cycloisomerase"/>
    <property type="match status" value="1"/>
</dbReference>
<feature type="active site" description="Proton donor" evidence="5">
    <location>
        <position position="156"/>
    </location>
</feature>
<dbReference type="InterPro" id="IPR029065">
    <property type="entry name" value="Enolase_C-like"/>
</dbReference>
<dbReference type="UniPathway" id="UPA00079"/>